<keyword evidence="4 5" id="KW-0238">DNA-binding</keyword>
<feature type="non-terminal residue" evidence="8">
    <location>
        <position position="248"/>
    </location>
</feature>
<dbReference type="AlphaFoldDB" id="A0A1E1WLJ2"/>
<dbReference type="PROSITE" id="PS50950">
    <property type="entry name" value="ZF_THAP"/>
    <property type="match status" value="1"/>
</dbReference>
<dbReference type="SMART" id="SM00692">
    <property type="entry name" value="DM3"/>
    <property type="match status" value="1"/>
</dbReference>
<protein>
    <recommendedName>
        <fullName evidence="7">THAP-type domain-containing protein</fullName>
    </recommendedName>
</protein>
<evidence type="ECO:0000313" key="8">
    <source>
        <dbReference type="EMBL" id="JAT87879.1"/>
    </source>
</evidence>
<dbReference type="PANTHER" id="PTHR46600">
    <property type="entry name" value="THAP DOMAIN-CONTAINING"/>
    <property type="match status" value="1"/>
</dbReference>
<evidence type="ECO:0000256" key="6">
    <source>
        <dbReference type="SAM" id="MobiDB-lite"/>
    </source>
</evidence>
<accession>A0A1E1WLJ2</accession>
<keyword evidence="1" id="KW-0479">Metal-binding</keyword>
<evidence type="ECO:0000256" key="5">
    <source>
        <dbReference type="PROSITE-ProRule" id="PRU00309"/>
    </source>
</evidence>
<dbReference type="SMART" id="SM00980">
    <property type="entry name" value="THAP"/>
    <property type="match status" value="1"/>
</dbReference>
<feature type="region of interest" description="Disordered" evidence="6">
    <location>
        <begin position="188"/>
        <end position="231"/>
    </location>
</feature>
<dbReference type="InterPro" id="IPR026516">
    <property type="entry name" value="THAP1/10"/>
</dbReference>
<dbReference type="Pfam" id="PF05485">
    <property type="entry name" value="THAP"/>
    <property type="match status" value="1"/>
</dbReference>
<organism evidence="8">
    <name type="scientific">Pectinophora gossypiella</name>
    <name type="common">Cotton pink bollworm</name>
    <name type="synonym">Depressaria gossypiella</name>
    <dbReference type="NCBI Taxonomy" id="13191"/>
    <lineage>
        <taxon>Eukaryota</taxon>
        <taxon>Metazoa</taxon>
        <taxon>Ecdysozoa</taxon>
        <taxon>Arthropoda</taxon>
        <taxon>Hexapoda</taxon>
        <taxon>Insecta</taxon>
        <taxon>Pterygota</taxon>
        <taxon>Neoptera</taxon>
        <taxon>Endopterygota</taxon>
        <taxon>Lepidoptera</taxon>
        <taxon>Glossata</taxon>
        <taxon>Ditrysia</taxon>
        <taxon>Gelechioidea</taxon>
        <taxon>Gelechiidae</taxon>
        <taxon>Apatetrinae</taxon>
        <taxon>Pectinophora</taxon>
    </lineage>
</organism>
<feature type="domain" description="THAP-type" evidence="7">
    <location>
        <begin position="1"/>
        <end position="87"/>
    </location>
</feature>
<feature type="compositionally biased region" description="Polar residues" evidence="6">
    <location>
        <begin position="198"/>
        <end position="213"/>
    </location>
</feature>
<gene>
    <name evidence="8" type="ORF">g.8468</name>
</gene>
<sequence length="248" mass="28454">MVNSCTVCLNNSRKNSAISYFSYPNDDVRREQWLNAAGRQDLCHKLMSDKARKCYRICEEHFDRNCIKYSKKGTMKYLHEDAFPTLNLLPNSSLKEWEITSEQEISNIAANTSRRIIPDKNQIQDDENQIEIIIPKQENPVASMSNNRATTSQCDIIIEKQENDFSEISEADAGRSLKVTEIKIERVETPPNDEDISNFGTNLTYESDDQSGTSRKRKSLDSGEVKTKTSNLESVTKEDFLELCQKFM</sequence>
<dbReference type="EMBL" id="GDQN01003175">
    <property type="protein sequence ID" value="JAT87879.1"/>
    <property type="molecule type" value="Transcribed_RNA"/>
</dbReference>
<reference evidence="8" key="1">
    <citation type="submission" date="2015-09" db="EMBL/GenBank/DDBJ databases">
        <title>De novo assembly of Pectinophora gossypiella (Pink Bollworm) gut transcriptome.</title>
        <authorList>
            <person name="Tassone E.E."/>
        </authorList>
    </citation>
    <scope>NUCLEOTIDE SEQUENCE</scope>
</reference>
<evidence type="ECO:0000256" key="4">
    <source>
        <dbReference type="ARBA" id="ARBA00023125"/>
    </source>
</evidence>
<proteinExistence type="predicted"/>
<evidence type="ECO:0000256" key="3">
    <source>
        <dbReference type="ARBA" id="ARBA00022833"/>
    </source>
</evidence>
<dbReference type="GO" id="GO:0043565">
    <property type="term" value="F:sequence-specific DNA binding"/>
    <property type="evidence" value="ECO:0007669"/>
    <property type="project" value="InterPro"/>
</dbReference>
<dbReference type="GO" id="GO:0008270">
    <property type="term" value="F:zinc ion binding"/>
    <property type="evidence" value="ECO:0007669"/>
    <property type="project" value="UniProtKB-KW"/>
</dbReference>
<keyword evidence="3" id="KW-0862">Zinc</keyword>
<dbReference type="SUPFAM" id="SSF57716">
    <property type="entry name" value="Glucocorticoid receptor-like (DNA-binding domain)"/>
    <property type="match status" value="1"/>
</dbReference>
<keyword evidence="2 5" id="KW-0863">Zinc-finger</keyword>
<evidence type="ECO:0000256" key="2">
    <source>
        <dbReference type="ARBA" id="ARBA00022771"/>
    </source>
</evidence>
<dbReference type="PANTHER" id="PTHR46600:SF11">
    <property type="entry name" value="THAP DOMAIN-CONTAINING PROTEIN 10"/>
    <property type="match status" value="1"/>
</dbReference>
<evidence type="ECO:0000256" key="1">
    <source>
        <dbReference type="ARBA" id="ARBA00022723"/>
    </source>
</evidence>
<name>A0A1E1WLJ2_PECGO</name>
<dbReference type="InterPro" id="IPR006612">
    <property type="entry name" value="THAP_Znf"/>
</dbReference>
<evidence type="ECO:0000259" key="7">
    <source>
        <dbReference type="PROSITE" id="PS50950"/>
    </source>
</evidence>